<dbReference type="GO" id="GO:0016020">
    <property type="term" value="C:membrane"/>
    <property type="evidence" value="ECO:0007669"/>
    <property type="project" value="UniProtKB-SubCell"/>
</dbReference>
<feature type="transmembrane region" description="Helical" evidence="5">
    <location>
        <begin position="35"/>
        <end position="60"/>
    </location>
</feature>
<proteinExistence type="predicted"/>
<feature type="transmembrane region" description="Helical" evidence="5">
    <location>
        <begin position="72"/>
        <end position="91"/>
    </location>
</feature>
<accession>A0A094SND3</accession>
<feature type="transmembrane region" description="Helical" evidence="5">
    <location>
        <begin position="129"/>
        <end position="162"/>
    </location>
</feature>
<evidence type="ECO:0000256" key="2">
    <source>
        <dbReference type="ARBA" id="ARBA00022692"/>
    </source>
</evidence>
<evidence type="ECO:0000256" key="3">
    <source>
        <dbReference type="ARBA" id="ARBA00022989"/>
    </source>
</evidence>
<reference evidence="6" key="1">
    <citation type="submission" date="2014-06" db="EMBL/GenBank/DDBJ databases">
        <title>Key roles for freshwater Actinobacteria revealed by deep metagenomic sequencing.</title>
        <authorList>
            <person name="Ghai R."/>
            <person name="Mizuno C.M."/>
            <person name="Picazo A."/>
            <person name="Camacho A."/>
            <person name="Rodriguez-Valera F."/>
        </authorList>
    </citation>
    <scope>NUCLEOTIDE SEQUENCE</scope>
</reference>
<dbReference type="PANTHER" id="PTHR43701:SF2">
    <property type="entry name" value="MEMBRANE TRANSPORTER PROTEIN YJNA-RELATED"/>
    <property type="match status" value="1"/>
</dbReference>
<feature type="transmembrane region" description="Helical" evidence="5">
    <location>
        <begin position="225"/>
        <end position="243"/>
    </location>
</feature>
<evidence type="ECO:0000256" key="4">
    <source>
        <dbReference type="ARBA" id="ARBA00023136"/>
    </source>
</evidence>
<dbReference type="EMBL" id="JNSL01000024">
    <property type="protein sequence ID" value="KGA20098.1"/>
    <property type="molecule type" value="Genomic_DNA"/>
</dbReference>
<comment type="caution">
    <text evidence="6">The sequence shown here is derived from an EMBL/GenBank/DDBJ whole genome shotgun (WGS) entry which is preliminary data.</text>
</comment>
<dbReference type="AlphaFoldDB" id="A0A094SND3"/>
<feature type="transmembrane region" description="Helical" evidence="5">
    <location>
        <begin position="7"/>
        <end position="29"/>
    </location>
</feature>
<comment type="subcellular location">
    <subcellularLocation>
        <location evidence="1">Membrane</location>
        <topology evidence="1">Multi-pass membrane protein</topology>
    </subcellularLocation>
</comment>
<feature type="transmembrane region" description="Helical" evidence="5">
    <location>
        <begin position="97"/>
        <end position="117"/>
    </location>
</feature>
<name>A0A094SND3_9ZZZZ</name>
<evidence type="ECO:0000313" key="6">
    <source>
        <dbReference type="EMBL" id="KGA20098.1"/>
    </source>
</evidence>
<feature type="transmembrane region" description="Helical" evidence="5">
    <location>
        <begin position="198"/>
        <end position="219"/>
    </location>
</feature>
<protein>
    <recommendedName>
        <fullName evidence="7">Membrane transporter protein</fullName>
    </recommendedName>
</protein>
<keyword evidence="2 5" id="KW-0812">Transmembrane</keyword>
<keyword evidence="3 5" id="KW-1133">Transmembrane helix</keyword>
<dbReference type="PANTHER" id="PTHR43701">
    <property type="entry name" value="MEMBRANE TRANSPORTER PROTEIN MJ0441-RELATED"/>
    <property type="match status" value="1"/>
</dbReference>
<gene>
    <name evidence="6" type="ORF">GM51_5600</name>
</gene>
<dbReference type="Pfam" id="PF01925">
    <property type="entry name" value="TauE"/>
    <property type="match status" value="1"/>
</dbReference>
<keyword evidence="4 5" id="KW-0472">Membrane</keyword>
<evidence type="ECO:0008006" key="7">
    <source>
        <dbReference type="Google" id="ProtNLM"/>
    </source>
</evidence>
<organism evidence="6">
    <name type="scientific">freshwater metagenome</name>
    <dbReference type="NCBI Taxonomy" id="449393"/>
    <lineage>
        <taxon>unclassified sequences</taxon>
        <taxon>metagenomes</taxon>
        <taxon>ecological metagenomes</taxon>
    </lineage>
</organism>
<evidence type="ECO:0000256" key="5">
    <source>
        <dbReference type="SAM" id="Phobius"/>
    </source>
</evidence>
<evidence type="ECO:0000256" key="1">
    <source>
        <dbReference type="ARBA" id="ARBA00004141"/>
    </source>
</evidence>
<feature type="transmembrane region" description="Helical" evidence="5">
    <location>
        <begin position="168"/>
        <end position="186"/>
    </location>
</feature>
<dbReference type="InterPro" id="IPR002781">
    <property type="entry name" value="TM_pro_TauE-like"/>
</dbReference>
<sequence length="247" mass="25531">MTIFFGLLLGAIVGATLGLIGAGGAILAVPGLVAVLGLSATAATTSSTIIVGSAALAGALRRRNTGTVDLKIGLTFSVLGIVGTFIGTLLLRVIPENLIMIAFAVIMFGAGYAMCCRENPEPKAEKPKWQLVVIAATFVGILTGLFGIGGGFMIVPALILFLRVPTKVAAGTSLVAITANSLLALVMRYEFWGQIPVLEIAVFTVSAISASLILSPVATKLNAKILQKIFSVIIVLVAIYTLVTNFN</sequence>
<dbReference type="InterPro" id="IPR051598">
    <property type="entry name" value="TSUP/Inactive_protease-like"/>
</dbReference>